<dbReference type="RefSeq" id="XP_066925306.1">
    <property type="nucleotide sequence ID" value="XM_067069205.1"/>
</dbReference>
<evidence type="ECO:0000256" key="8">
    <source>
        <dbReference type="SAM" id="MobiDB-lite"/>
    </source>
</evidence>
<dbReference type="SUPFAM" id="SSF81321">
    <property type="entry name" value="Family A G protein-coupled receptor-like"/>
    <property type="match status" value="1"/>
</dbReference>
<feature type="transmembrane region" description="Helical" evidence="9">
    <location>
        <begin position="209"/>
        <end position="234"/>
    </location>
</feature>
<dbReference type="PANTHER" id="PTHR45695">
    <property type="entry name" value="LEUCOKININ RECEPTOR-RELATED"/>
    <property type="match status" value="1"/>
</dbReference>
<sequence>MNQSASTICNTTIIHIGNQTSINETCHQPPLLDHPNDDPLPFNKDLLRAFLVVIYSFIFLLGVPGNILVILTITRVKKMRSVKNLLIANIAIGDLISILWCLTTTLLGLFIDWPYGLNICKYLNTLSDVIIGNTVFTMVLITFERYRAIISPFSSKPTLRRTVLALTFFWIVSYTLIGIPLIKATRITYGGFWVRKMCSLIWPSRAFEITYRMGTFIFVFLGPFFIVLFCFLRIKLKLEENIRFASTSLRGRSTIKRAKKNQRLIKMLLVIFVCFTACFLPVNILLLAFTFFKRELFAWKYLIVFLQMVIAVLFLNSTMNPIILYLLSRDFRMGYIQQIKCLCPSNAKLQRAVRGIKRISTYSFRLSGKRNKSGRARDSSSPDDFDESSSSETEKTENDLLPCLQTSDWLMKSDESSPPRNGALFVMNKMQNTNNNNNNNENKPKKVSWSHYTSSLE</sequence>
<evidence type="ECO:0000256" key="3">
    <source>
        <dbReference type="ARBA" id="ARBA00022989"/>
    </source>
</evidence>
<keyword evidence="4" id="KW-0297">G-protein coupled receptor</keyword>
<dbReference type="OrthoDB" id="10036964at2759"/>
<organism evidence="11 12">
    <name type="scientific">Clytia hemisphaerica</name>
    <dbReference type="NCBI Taxonomy" id="252671"/>
    <lineage>
        <taxon>Eukaryota</taxon>
        <taxon>Metazoa</taxon>
        <taxon>Cnidaria</taxon>
        <taxon>Hydrozoa</taxon>
        <taxon>Hydroidolina</taxon>
        <taxon>Leptothecata</taxon>
        <taxon>Obeliida</taxon>
        <taxon>Clytiidae</taxon>
        <taxon>Clytia</taxon>
    </lineage>
</organism>
<dbReference type="PRINTS" id="PR00237">
    <property type="entry name" value="GPCRRHODOPSN"/>
</dbReference>
<keyword evidence="6" id="KW-0675">Receptor</keyword>
<feature type="transmembrane region" description="Helical" evidence="9">
    <location>
        <begin position="85"/>
        <end position="110"/>
    </location>
</feature>
<dbReference type="GO" id="GO:0005886">
    <property type="term" value="C:plasma membrane"/>
    <property type="evidence" value="ECO:0007669"/>
    <property type="project" value="TreeGrafter"/>
</dbReference>
<dbReference type="PANTHER" id="PTHR45695:SF9">
    <property type="entry name" value="LEUCOKININ RECEPTOR"/>
    <property type="match status" value="1"/>
</dbReference>
<keyword evidence="5 9" id="KW-0472">Membrane</keyword>
<evidence type="ECO:0000256" key="9">
    <source>
        <dbReference type="SAM" id="Phobius"/>
    </source>
</evidence>
<feature type="region of interest" description="Disordered" evidence="8">
    <location>
        <begin position="369"/>
        <end position="398"/>
    </location>
</feature>
<feature type="transmembrane region" description="Helical" evidence="9">
    <location>
        <begin position="298"/>
        <end position="327"/>
    </location>
</feature>
<evidence type="ECO:0000313" key="12">
    <source>
        <dbReference type="Proteomes" id="UP000594262"/>
    </source>
</evidence>
<reference evidence="11" key="1">
    <citation type="submission" date="2021-01" db="UniProtKB">
        <authorList>
            <consortium name="EnsemblMetazoa"/>
        </authorList>
    </citation>
    <scope>IDENTIFICATION</scope>
</reference>
<dbReference type="Gene3D" id="1.20.1070.10">
    <property type="entry name" value="Rhodopsin 7-helix transmembrane proteins"/>
    <property type="match status" value="1"/>
</dbReference>
<dbReference type="GO" id="GO:0004930">
    <property type="term" value="F:G protein-coupled receptor activity"/>
    <property type="evidence" value="ECO:0007669"/>
    <property type="project" value="UniProtKB-KW"/>
</dbReference>
<dbReference type="EnsemblMetazoa" id="CLYHEMT017227.2">
    <property type="protein sequence ID" value="CLYHEMP017227.2"/>
    <property type="gene ID" value="CLYHEMG017227"/>
</dbReference>
<dbReference type="GeneID" id="136812676"/>
<evidence type="ECO:0000256" key="1">
    <source>
        <dbReference type="ARBA" id="ARBA00004141"/>
    </source>
</evidence>
<dbReference type="PROSITE" id="PS50262">
    <property type="entry name" value="G_PROTEIN_RECEP_F1_2"/>
    <property type="match status" value="1"/>
</dbReference>
<evidence type="ECO:0000256" key="7">
    <source>
        <dbReference type="ARBA" id="ARBA00023224"/>
    </source>
</evidence>
<dbReference type="InterPro" id="IPR000276">
    <property type="entry name" value="GPCR_Rhodpsn"/>
</dbReference>
<dbReference type="Proteomes" id="UP000594262">
    <property type="component" value="Unplaced"/>
</dbReference>
<accession>A0A7M5X4A7</accession>
<dbReference type="InterPro" id="IPR017452">
    <property type="entry name" value="GPCR_Rhodpsn_7TM"/>
</dbReference>
<feature type="domain" description="G-protein coupled receptors family 1 profile" evidence="10">
    <location>
        <begin position="65"/>
        <end position="324"/>
    </location>
</feature>
<feature type="transmembrane region" description="Helical" evidence="9">
    <location>
        <begin position="122"/>
        <end position="143"/>
    </location>
</feature>
<dbReference type="CDD" id="cd00637">
    <property type="entry name" value="7tm_classA_rhodopsin-like"/>
    <property type="match status" value="1"/>
</dbReference>
<name>A0A7M5X4A7_9CNID</name>
<dbReference type="EnsemblMetazoa" id="CLYHEMT017227.1">
    <property type="protein sequence ID" value="CLYHEMP017227.1"/>
    <property type="gene ID" value="CLYHEMG017227"/>
</dbReference>
<comment type="subcellular location">
    <subcellularLocation>
        <location evidence="1">Membrane</location>
        <topology evidence="1">Multi-pass membrane protein</topology>
    </subcellularLocation>
</comment>
<dbReference type="AlphaFoldDB" id="A0A7M5X4A7"/>
<proteinExistence type="predicted"/>
<feature type="region of interest" description="Disordered" evidence="8">
    <location>
        <begin position="430"/>
        <end position="457"/>
    </location>
</feature>
<evidence type="ECO:0000259" key="10">
    <source>
        <dbReference type="PROSITE" id="PS50262"/>
    </source>
</evidence>
<keyword evidence="7" id="KW-0807">Transducer</keyword>
<evidence type="ECO:0000256" key="2">
    <source>
        <dbReference type="ARBA" id="ARBA00022692"/>
    </source>
</evidence>
<feature type="transmembrane region" description="Helical" evidence="9">
    <location>
        <begin position="267"/>
        <end position="292"/>
    </location>
</feature>
<feature type="transmembrane region" description="Helical" evidence="9">
    <location>
        <begin position="49"/>
        <end position="73"/>
    </location>
</feature>
<evidence type="ECO:0000313" key="11">
    <source>
        <dbReference type="EnsemblMetazoa" id="CLYHEMP017227.1"/>
    </source>
</evidence>
<keyword evidence="3 9" id="KW-1133">Transmembrane helix</keyword>
<evidence type="ECO:0000256" key="5">
    <source>
        <dbReference type="ARBA" id="ARBA00023136"/>
    </source>
</evidence>
<feature type="transmembrane region" description="Helical" evidence="9">
    <location>
        <begin position="163"/>
        <end position="182"/>
    </location>
</feature>
<evidence type="ECO:0000256" key="6">
    <source>
        <dbReference type="ARBA" id="ARBA00023170"/>
    </source>
</evidence>
<feature type="compositionally biased region" description="Low complexity" evidence="8">
    <location>
        <begin position="430"/>
        <end position="441"/>
    </location>
</feature>
<dbReference type="Pfam" id="PF00001">
    <property type="entry name" value="7tm_1"/>
    <property type="match status" value="1"/>
</dbReference>
<evidence type="ECO:0000256" key="4">
    <source>
        <dbReference type="ARBA" id="ARBA00023040"/>
    </source>
</evidence>
<keyword evidence="2 9" id="KW-0812">Transmembrane</keyword>
<keyword evidence="12" id="KW-1185">Reference proteome</keyword>
<protein>
    <recommendedName>
        <fullName evidence="10">G-protein coupled receptors family 1 profile domain-containing protein</fullName>
    </recommendedName>
</protein>